<dbReference type="AlphaFoldDB" id="A0A2M9A6G3"/>
<keyword evidence="2" id="KW-1185">Reference proteome</keyword>
<proteinExistence type="predicted"/>
<accession>A0A2M9A6G3</accession>
<name>A0A2M9A6G3_9BACT</name>
<reference evidence="1 2" key="1">
    <citation type="submission" date="2017-11" db="EMBL/GenBank/DDBJ databases">
        <title>Animal gut microbial communities from fecal samples from Wisconsin, USA.</title>
        <authorList>
            <person name="Neumann A."/>
        </authorList>
    </citation>
    <scope>NUCLEOTIDE SEQUENCE [LARGE SCALE GENOMIC DNA]</scope>
    <source>
        <strain evidence="1 2">UWS3</strain>
    </source>
</reference>
<dbReference type="PROSITE" id="PS51257">
    <property type="entry name" value="PROKAR_LIPOPROTEIN"/>
    <property type="match status" value="1"/>
</dbReference>
<organism evidence="1 2">
    <name type="scientific">Hallerella succinigenes</name>
    <dbReference type="NCBI Taxonomy" id="1896222"/>
    <lineage>
        <taxon>Bacteria</taxon>
        <taxon>Pseudomonadati</taxon>
        <taxon>Fibrobacterota</taxon>
        <taxon>Fibrobacteria</taxon>
        <taxon>Fibrobacterales</taxon>
        <taxon>Fibrobacteraceae</taxon>
        <taxon>Hallerella</taxon>
    </lineage>
</organism>
<dbReference type="Proteomes" id="UP000231134">
    <property type="component" value="Unassembled WGS sequence"/>
</dbReference>
<protein>
    <recommendedName>
        <fullName evidence="3">DUF4296 domain-containing protein</fullName>
    </recommendedName>
</protein>
<evidence type="ECO:0000313" key="1">
    <source>
        <dbReference type="EMBL" id="PJJ41289.1"/>
    </source>
</evidence>
<evidence type="ECO:0000313" key="2">
    <source>
        <dbReference type="Proteomes" id="UP000231134"/>
    </source>
</evidence>
<dbReference type="EMBL" id="PGEX01000001">
    <property type="protein sequence ID" value="PJJ41289.1"/>
    <property type="molecule type" value="Genomic_DNA"/>
</dbReference>
<gene>
    <name evidence="1" type="ORF">BGX16_1250</name>
</gene>
<comment type="caution">
    <text evidence="1">The sequence shown here is derived from an EMBL/GenBank/DDBJ whole genome shotgun (WGS) entry which is preliminary data.</text>
</comment>
<sequence>MDSLRNKIRLGIFALSVLACSESSNSIPPDFVRLYVDLRVASREYGETSTDGRIVRMRILEKYGYTAERFDSVAECIQKSPDLWEPFQEAVVEYTDSIAVAVNAIAPQIRNQPDSKKGEKK</sequence>
<evidence type="ECO:0008006" key="3">
    <source>
        <dbReference type="Google" id="ProtNLM"/>
    </source>
</evidence>